<feature type="chain" id="PRO_5038632774" evidence="2">
    <location>
        <begin position="17"/>
        <end position="143"/>
    </location>
</feature>
<proteinExistence type="predicted"/>
<feature type="compositionally biased region" description="Low complexity" evidence="1">
    <location>
        <begin position="48"/>
        <end position="61"/>
    </location>
</feature>
<organism evidence="3 4">
    <name type="scientific">Micromonospora inyonensis</name>
    <dbReference type="NCBI Taxonomy" id="47866"/>
    <lineage>
        <taxon>Bacteria</taxon>
        <taxon>Bacillati</taxon>
        <taxon>Actinomycetota</taxon>
        <taxon>Actinomycetes</taxon>
        <taxon>Micromonosporales</taxon>
        <taxon>Micromonosporaceae</taxon>
        <taxon>Micromonospora</taxon>
    </lineage>
</organism>
<feature type="signal peptide" evidence="2">
    <location>
        <begin position="1"/>
        <end position="16"/>
    </location>
</feature>
<keyword evidence="4" id="KW-1185">Reference proteome</keyword>
<dbReference type="STRING" id="47866.GA0074694_1683"/>
<feature type="compositionally biased region" description="Low complexity" evidence="1">
    <location>
        <begin position="75"/>
        <end position="87"/>
    </location>
</feature>
<dbReference type="RefSeq" id="WP_091454900.1">
    <property type="nucleotide sequence ID" value="NZ_FMHU01000001.1"/>
</dbReference>
<accession>A0A1C6RHJ1</accession>
<gene>
    <name evidence="3" type="ORF">GA0074694_1683</name>
</gene>
<dbReference type="AlphaFoldDB" id="A0A1C6RHJ1"/>
<evidence type="ECO:0000256" key="2">
    <source>
        <dbReference type="SAM" id="SignalP"/>
    </source>
</evidence>
<dbReference type="Proteomes" id="UP000198906">
    <property type="component" value="Unassembled WGS sequence"/>
</dbReference>
<evidence type="ECO:0000313" key="3">
    <source>
        <dbReference type="EMBL" id="SCL16597.1"/>
    </source>
</evidence>
<evidence type="ECO:0000313" key="4">
    <source>
        <dbReference type="Proteomes" id="UP000198906"/>
    </source>
</evidence>
<name>A0A1C6RHJ1_9ACTN</name>
<feature type="region of interest" description="Disordered" evidence="1">
    <location>
        <begin position="48"/>
        <end position="87"/>
    </location>
</feature>
<reference evidence="4" key="1">
    <citation type="submission" date="2016-06" db="EMBL/GenBank/DDBJ databases">
        <authorList>
            <person name="Varghese N."/>
        </authorList>
    </citation>
    <scope>NUCLEOTIDE SEQUENCE [LARGE SCALE GENOMIC DNA]</scope>
    <source>
        <strain evidence="4">DSM 46123</strain>
    </source>
</reference>
<sequence>MTPAVALLVLATVALAGCGPSGPGGEPATEIPVAAASATAAASPGAVRRASVGMGGRSASPAPKPSRPGGGVLRAGNPNGGAAVPAEARMVDTSRPTRVVGNGTAASCTSDAVVKAVAAGGTITFDCDPEPGRNPTVTGSKLG</sequence>
<keyword evidence="2" id="KW-0732">Signal</keyword>
<dbReference type="EMBL" id="FMHU01000001">
    <property type="protein sequence ID" value="SCL16597.1"/>
    <property type="molecule type" value="Genomic_DNA"/>
</dbReference>
<protein>
    <submittedName>
        <fullName evidence="3">Uncharacterized protein</fullName>
    </submittedName>
</protein>
<evidence type="ECO:0000256" key="1">
    <source>
        <dbReference type="SAM" id="MobiDB-lite"/>
    </source>
</evidence>